<protein>
    <submittedName>
        <fullName evidence="1">Uncharacterized protein</fullName>
    </submittedName>
</protein>
<accession>A0A5B7II63</accession>
<organism evidence="1 2">
    <name type="scientific">Portunus trituberculatus</name>
    <name type="common">Swimming crab</name>
    <name type="synonym">Neptunus trituberculatus</name>
    <dbReference type="NCBI Taxonomy" id="210409"/>
    <lineage>
        <taxon>Eukaryota</taxon>
        <taxon>Metazoa</taxon>
        <taxon>Ecdysozoa</taxon>
        <taxon>Arthropoda</taxon>
        <taxon>Crustacea</taxon>
        <taxon>Multicrustacea</taxon>
        <taxon>Malacostraca</taxon>
        <taxon>Eumalacostraca</taxon>
        <taxon>Eucarida</taxon>
        <taxon>Decapoda</taxon>
        <taxon>Pleocyemata</taxon>
        <taxon>Brachyura</taxon>
        <taxon>Eubrachyura</taxon>
        <taxon>Portunoidea</taxon>
        <taxon>Portunidae</taxon>
        <taxon>Portuninae</taxon>
        <taxon>Portunus</taxon>
    </lineage>
</organism>
<comment type="caution">
    <text evidence="1">The sequence shown here is derived from an EMBL/GenBank/DDBJ whole genome shotgun (WGS) entry which is preliminary data.</text>
</comment>
<evidence type="ECO:0000313" key="1">
    <source>
        <dbReference type="EMBL" id="MPC85171.1"/>
    </source>
</evidence>
<dbReference type="AlphaFoldDB" id="A0A5B7II63"/>
<proteinExistence type="predicted"/>
<sequence>MEARRSCFRTPFPLCRSASPHKPRGVTSCCPRWRRCWSTPTGSWTTPS</sequence>
<evidence type="ECO:0000313" key="2">
    <source>
        <dbReference type="Proteomes" id="UP000324222"/>
    </source>
</evidence>
<keyword evidence="2" id="KW-1185">Reference proteome</keyword>
<name>A0A5B7II63_PORTR</name>
<gene>
    <name evidence="1" type="ORF">E2C01_079934</name>
</gene>
<dbReference type="Proteomes" id="UP000324222">
    <property type="component" value="Unassembled WGS sequence"/>
</dbReference>
<reference evidence="1 2" key="1">
    <citation type="submission" date="2019-05" db="EMBL/GenBank/DDBJ databases">
        <title>Another draft genome of Portunus trituberculatus and its Hox gene families provides insights of decapod evolution.</title>
        <authorList>
            <person name="Jeong J.-H."/>
            <person name="Song I."/>
            <person name="Kim S."/>
            <person name="Choi T."/>
            <person name="Kim D."/>
            <person name="Ryu S."/>
            <person name="Kim W."/>
        </authorList>
    </citation>
    <scope>NUCLEOTIDE SEQUENCE [LARGE SCALE GENOMIC DNA]</scope>
    <source>
        <tissue evidence="1">Muscle</tissue>
    </source>
</reference>
<dbReference type="EMBL" id="VSRR010067553">
    <property type="protein sequence ID" value="MPC85171.1"/>
    <property type="molecule type" value="Genomic_DNA"/>
</dbReference>